<evidence type="ECO:0000313" key="14">
    <source>
        <dbReference type="Proteomes" id="UP001154078"/>
    </source>
</evidence>
<feature type="domain" description="AB hydrolase-1" evidence="12">
    <location>
        <begin position="57"/>
        <end position="299"/>
    </location>
</feature>
<sequence>MIKLNKLKLLGKIGFKALKTNTKHLRTLSSRTEILEPVKLSYATYEDTKIDENEMLPPLVVLHGLFGSKSNWASLCKAYQQKLLPKRKIVAVDCRNHGDSPHSDSHSYGHIAVDLKDLLNHLNVEKIALMGHSMGGRAVMLFALKYPELVEKLIVVDISPVSSDKSLNTMPSILAALENAKLPDNIPSSQARANVDEQLSHTVKEKDVRAFLLTNLVQTSDKKYKWRINIPALMANFSNNIAKFPSINNMHYEGPTLFVSGEKSNYVKESDYPEIKKIFPNTQFNVIKESGHWVHSEKPKEFLDVTVNFLNDY</sequence>
<dbReference type="PANTHER" id="PTHR46118">
    <property type="entry name" value="PROTEIN ABHD11"/>
    <property type="match status" value="1"/>
</dbReference>
<comment type="catalytic activity">
    <reaction evidence="11">
        <text>1-octadecanoyl-2-(5Z,8Z,11Z,14Z-eicosatetraenoyl)-sn-glycerol + H2O = 2-(5Z,8Z,11Z,14Z-eicosatetraenoyl)-glycerol + octadecanoate + H(+)</text>
        <dbReference type="Rhea" id="RHEA:38507"/>
        <dbReference type="ChEBI" id="CHEBI:15377"/>
        <dbReference type="ChEBI" id="CHEBI:15378"/>
        <dbReference type="ChEBI" id="CHEBI:25629"/>
        <dbReference type="ChEBI" id="CHEBI:52392"/>
        <dbReference type="ChEBI" id="CHEBI:75728"/>
    </reaction>
</comment>
<dbReference type="InterPro" id="IPR000073">
    <property type="entry name" value="AB_hydrolase_1"/>
</dbReference>
<dbReference type="EC" id="3.1.1.116" evidence="3"/>
<reference evidence="13" key="1">
    <citation type="submission" date="2021-12" db="EMBL/GenBank/DDBJ databases">
        <authorList>
            <person name="King R."/>
        </authorList>
    </citation>
    <scope>NUCLEOTIDE SEQUENCE</scope>
</reference>
<dbReference type="OrthoDB" id="8119704at2759"/>
<gene>
    <name evidence="13" type="ORF">MELIAE_LOCUS2562</name>
</gene>
<dbReference type="FunFam" id="3.40.50.1820:FF:000039">
    <property type="entry name" value="Esterase ybfF"/>
    <property type="match status" value="1"/>
</dbReference>
<evidence type="ECO:0000256" key="5">
    <source>
        <dbReference type="ARBA" id="ARBA00043667"/>
    </source>
</evidence>
<comment type="similarity">
    <text evidence="1">Belongs to the AB hydrolase superfamily.</text>
</comment>
<evidence type="ECO:0000256" key="9">
    <source>
        <dbReference type="ARBA" id="ARBA00048504"/>
    </source>
</evidence>
<dbReference type="GO" id="GO:0052689">
    <property type="term" value="F:carboxylic ester hydrolase activity"/>
    <property type="evidence" value="ECO:0007669"/>
    <property type="project" value="TreeGrafter"/>
</dbReference>
<comment type="catalytic activity">
    <reaction evidence="8">
        <text>1-octadecanoyl-2-(4Z,7Z,10Z,13Z,16Z,19Z-docosahexaenoyl)-sn-glycerol + H2O = 2-(4Z,7Z,10Z,13Z,16Z,19Z-docosahexaenoyl)-glycerol + octadecanoate + H(+)</text>
        <dbReference type="Rhea" id="RHEA:77107"/>
        <dbReference type="ChEBI" id="CHEBI:15377"/>
        <dbReference type="ChEBI" id="CHEBI:15378"/>
        <dbReference type="ChEBI" id="CHEBI:25629"/>
        <dbReference type="ChEBI" id="CHEBI:77129"/>
        <dbReference type="ChEBI" id="CHEBI:186738"/>
    </reaction>
</comment>
<dbReference type="EMBL" id="OV121142">
    <property type="protein sequence ID" value="CAH0549409.1"/>
    <property type="molecule type" value="Genomic_DNA"/>
</dbReference>
<evidence type="ECO:0000256" key="3">
    <source>
        <dbReference type="ARBA" id="ARBA00026104"/>
    </source>
</evidence>
<dbReference type="AlphaFoldDB" id="A0A9P0AW84"/>
<evidence type="ECO:0000256" key="6">
    <source>
        <dbReference type="ARBA" id="ARBA00043742"/>
    </source>
</evidence>
<dbReference type="Proteomes" id="UP001154078">
    <property type="component" value="Chromosome 11"/>
</dbReference>
<name>A0A9P0AW84_BRAAE</name>
<evidence type="ECO:0000256" key="11">
    <source>
        <dbReference type="ARBA" id="ARBA00048919"/>
    </source>
</evidence>
<dbReference type="Gene3D" id="3.40.50.1820">
    <property type="entry name" value="alpha/beta hydrolase"/>
    <property type="match status" value="1"/>
</dbReference>
<dbReference type="PANTHER" id="PTHR46118:SF4">
    <property type="entry name" value="PROTEIN ABHD11"/>
    <property type="match status" value="1"/>
</dbReference>
<accession>A0A9P0AW84</accession>
<keyword evidence="14" id="KW-1185">Reference proteome</keyword>
<dbReference type="GO" id="GO:0005739">
    <property type="term" value="C:mitochondrion"/>
    <property type="evidence" value="ECO:0007669"/>
    <property type="project" value="TreeGrafter"/>
</dbReference>
<dbReference type="PRINTS" id="PR00111">
    <property type="entry name" value="ABHYDROLASE"/>
</dbReference>
<evidence type="ECO:0000256" key="1">
    <source>
        <dbReference type="ARBA" id="ARBA00008645"/>
    </source>
</evidence>
<evidence type="ECO:0000256" key="7">
    <source>
        <dbReference type="ARBA" id="ARBA00044064"/>
    </source>
</evidence>
<comment type="catalytic activity">
    <reaction evidence="9">
        <text>1,2-didecanoylglycerol + H2O = decanoylglycerol + decanoate + H(+)</text>
        <dbReference type="Rhea" id="RHEA:48596"/>
        <dbReference type="ChEBI" id="CHEBI:11152"/>
        <dbReference type="ChEBI" id="CHEBI:15377"/>
        <dbReference type="ChEBI" id="CHEBI:15378"/>
        <dbReference type="ChEBI" id="CHEBI:27689"/>
        <dbReference type="ChEBI" id="CHEBI:90605"/>
    </reaction>
</comment>
<protein>
    <recommendedName>
        <fullName evidence="7">sn-1-specific diacylglycerol lipase ABHD11</fullName>
        <ecNumber evidence="3">3.1.1.116</ecNumber>
    </recommendedName>
    <alternativeName>
        <fullName evidence="4">Alpha/beta hydrolase domain-containing protein 11</fullName>
    </alternativeName>
</protein>
<evidence type="ECO:0000256" key="10">
    <source>
        <dbReference type="ARBA" id="ARBA00048513"/>
    </source>
</evidence>
<comment type="catalytic activity">
    <reaction evidence="10">
        <text>1-octadecanoyl-2-(9Z-octadecenoyl)-sn-glycerol + H2O = 2-(9Z-octadecenoyl)-glycerol + octadecanoate + H(+)</text>
        <dbReference type="Rhea" id="RHEA:77103"/>
        <dbReference type="ChEBI" id="CHEBI:15377"/>
        <dbReference type="ChEBI" id="CHEBI:15378"/>
        <dbReference type="ChEBI" id="CHEBI:25629"/>
        <dbReference type="ChEBI" id="CHEBI:73990"/>
        <dbReference type="ChEBI" id="CHEBI:75468"/>
    </reaction>
</comment>
<evidence type="ECO:0000256" key="8">
    <source>
        <dbReference type="ARBA" id="ARBA00048283"/>
    </source>
</evidence>
<evidence type="ECO:0000256" key="4">
    <source>
        <dbReference type="ARBA" id="ARBA00042703"/>
    </source>
</evidence>
<evidence type="ECO:0000313" key="13">
    <source>
        <dbReference type="EMBL" id="CAH0549409.1"/>
    </source>
</evidence>
<proteinExistence type="inferred from homology"/>
<comment type="catalytic activity">
    <reaction evidence="6">
        <text>a 1,3-diacyl-sn-glycerol + H2O = a 1-acyl-sn-glycerol + a fatty acid + H(+)</text>
        <dbReference type="Rhea" id="RHEA:38503"/>
        <dbReference type="ChEBI" id="CHEBI:15377"/>
        <dbReference type="ChEBI" id="CHEBI:15378"/>
        <dbReference type="ChEBI" id="CHEBI:28868"/>
        <dbReference type="ChEBI" id="CHEBI:64683"/>
        <dbReference type="ChEBI" id="CHEBI:77272"/>
    </reaction>
</comment>
<evidence type="ECO:0000256" key="2">
    <source>
        <dbReference type="ARBA" id="ARBA00022801"/>
    </source>
</evidence>
<organism evidence="13 14">
    <name type="scientific">Brassicogethes aeneus</name>
    <name type="common">Rape pollen beetle</name>
    <name type="synonym">Meligethes aeneus</name>
    <dbReference type="NCBI Taxonomy" id="1431903"/>
    <lineage>
        <taxon>Eukaryota</taxon>
        <taxon>Metazoa</taxon>
        <taxon>Ecdysozoa</taxon>
        <taxon>Arthropoda</taxon>
        <taxon>Hexapoda</taxon>
        <taxon>Insecta</taxon>
        <taxon>Pterygota</taxon>
        <taxon>Neoptera</taxon>
        <taxon>Endopterygota</taxon>
        <taxon>Coleoptera</taxon>
        <taxon>Polyphaga</taxon>
        <taxon>Cucujiformia</taxon>
        <taxon>Nitidulidae</taxon>
        <taxon>Meligethinae</taxon>
        <taxon>Brassicogethes</taxon>
    </lineage>
</organism>
<dbReference type="InterPro" id="IPR029058">
    <property type="entry name" value="AB_hydrolase_fold"/>
</dbReference>
<dbReference type="SUPFAM" id="SSF53474">
    <property type="entry name" value="alpha/beta-Hydrolases"/>
    <property type="match status" value="1"/>
</dbReference>
<dbReference type="Pfam" id="PF00561">
    <property type="entry name" value="Abhydrolase_1"/>
    <property type="match status" value="1"/>
</dbReference>
<comment type="catalytic activity">
    <reaction evidence="5">
        <text>a 1,2-diacyl-sn-glycerol + H2O = a 2-acylglycerol + a fatty acid + H(+)</text>
        <dbReference type="Rhea" id="RHEA:33275"/>
        <dbReference type="ChEBI" id="CHEBI:15377"/>
        <dbReference type="ChEBI" id="CHEBI:15378"/>
        <dbReference type="ChEBI" id="CHEBI:17389"/>
        <dbReference type="ChEBI" id="CHEBI:17815"/>
        <dbReference type="ChEBI" id="CHEBI:28868"/>
        <dbReference type="EC" id="3.1.1.116"/>
    </reaction>
</comment>
<evidence type="ECO:0000259" key="12">
    <source>
        <dbReference type="Pfam" id="PF00561"/>
    </source>
</evidence>
<keyword evidence="2" id="KW-0378">Hydrolase</keyword>